<keyword evidence="4" id="KW-0503">Monooxygenase</keyword>
<evidence type="ECO:0000256" key="1">
    <source>
        <dbReference type="ARBA" id="ARBA00022630"/>
    </source>
</evidence>
<proteinExistence type="predicted"/>
<comment type="caution">
    <text evidence="6">The sequence shown here is derived from an EMBL/GenBank/DDBJ whole genome shotgun (WGS) entry which is preliminary data.</text>
</comment>
<accession>K0NYY0</accession>
<evidence type="ECO:0000256" key="3">
    <source>
        <dbReference type="ARBA" id="ARBA00023002"/>
    </source>
</evidence>
<evidence type="ECO:0000259" key="5">
    <source>
        <dbReference type="Pfam" id="PF00296"/>
    </source>
</evidence>
<evidence type="ECO:0000313" key="6">
    <source>
        <dbReference type="EMBL" id="KRL01458.1"/>
    </source>
</evidence>
<dbReference type="eggNOG" id="COG2141">
    <property type="taxonomic scope" value="Bacteria"/>
</dbReference>
<keyword evidence="3" id="KW-0560">Oxidoreductase</keyword>
<keyword evidence="2" id="KW-0288">FMN</keyword>
<dbReference type="PANTHER" id="PTHR30011:SF16">
    <property type="entry name" value="C2H2 FINGER DOMAIN TRANSCRIPTION FACTOR (EUROFUNG)-RELATED"/>
    <property type="match status" value="1"/>
</dbReference>
<sequence length="356" mass="39636">MDNDEKLNIPNLQILGQDTSPLFAGAKGEKGAGDLPTGLAHHPAFSQVFQKGKLTFGIMAPFMGYPSTPIPDTDTLFANAQKAEAAGFSALWVRDVPFYAPYFGDVGQGIDPSAFLGGLSLVTKKIALGSAGFILPERNPVHVAQIAASIDRLTDHRFLLGLVSGDRKNEYMAFGRDWKKRSEIFREGWKLTKPLLTKPDHPHFSGEYYNKLNGTLSLVPKPDPSCPVPLVAIGRCRQELSWIANEPDAWIWHGIGIDEDETSQVVAKLSDLNEDGNWHPFGYQNFVELLPDPDAPCRLYNRIYLRGGARSLAAFWKKQRQQGLSHVIVNLKPTDRPIDECLEDFNKYIFDQVNED</sequence>
<evidence type="ECO:0000256" key="2">
    <source>
        <dbReference type="ARBA" id="ARBA00022643"/>
    </source>
</evidence>
<evidence type="ECO:0000256" key="4">
    <source>
        <dbReference type="ARBA" id="ARBA00023033"/>
    </source>
</evidence>
<gene>
    <name evidence="6" type="ORF">FC20_GL000869</name>
</gene>
<dbReference type="RefSeq" id="WP_008460448.1">
    <property type="nucleotide sequence ID" value="NZ_AZDU01000027.1"/>
</dbReference>
<dbReference type="GO" id="GO:0016705">
    <property type="term" value="F:oxidoreductase activity, acting on paired donors, with incorporation or reduction of molecular oxygen"/>
    <property type="evidence" value="ECO:0007669"/>
    <property type="project" value="InterPro"/>
</dbReference>
<dbReference type="EMBL" id="AZDU01000027">
    <property type="protein sequence ID" value="KRL01458.1"/>
    <property type="molecule type" value="Genomic_DNA"/>
</dbReference>
<name>K0NYY0_9LACO</name>
<dbReference type="Gene3D" id="3.20.20.30">
    <property type="entry name" value="Luciferase-like domain"/>
    <property type="match status" value="1"/>
</dbReference>
<keyword evidence="7" id="KW-1185">Reference proteome</keyword>
<dbReference type="AlphaFoldDB" id="K0NYY0"/>
<protein>
    <recommendedName>
        <fullName evidence="5">Luciferase-like domain-containing protein</fullName>
    </recommendedName>
</protein>
<feature type="domain" description="Luciferase-like" evidence="5">
    <location>
        <begin position="56"/>
        <end position="269"/>
    </location>
</feature>
<dbReference type="InterPro" id="IPR011251">
    <property type="entry name" value="Luciferase-like_dom"/>
</dbReference>
<dbReference type="InterPro" id="IPR051260">
    <property type="entry name" value="Diverse_substr_monoxygenases"/>
</dbReference>
<dbReference type="PATRIC" id="fig|1293597.4.peg.942"/>
<dbReference type="PANTHER" id="PTHR30011">
    <property type="entry name" value="ALKANESULFONATE MONOOXYGENASE-RELATED"/>
    <property type="match status" value="1"/>
</dbReference>
<dbReference type="Pfam" id="PF00296">
    <property type="entry name" value="Bac_luciferase"/>
    <property type="match status" value="1"/>
</dbReference>
<evidence type="ECO:0000313" key="7">
    <source>
        <dbReference type="Proteomes" id="UP000051074"/>
    </source>
</evidence>
<dbReference type="STRING" id="1293597.FC20_GL000869"/>
<keyword evidence="1" id="KW-0285">Flavoprotein</keyword>
<dbReference type="SUPFAM" id="SSF51679">
    <property type="entry name" value="Bacterial luciferase-like"/>
    <property type="match status" value="1"/>
</dbReference>
<organism evidence="6 7">
    <name type="scientific">Lactobacillus equicursoris DSM 19284 = JCM 14600 = CIP 110162</name>
    <dbReference type="NCBI Taxonomy" id="1293597"/>
    <lineage>
        <taxon>Bacteria</taxon>
        <taxon>Bacillati</taxon>
        <taxon>Bacillota</taxon>
        <taxon>Bacilli</taxon>
        <taxon>Lactobacillales</taxon>
        <taxon>Lactobacillaceae</taxon>
        <taxon>Lactobacillus</taxon>
    </lineage>
</organism>
<reference evidence="6 7" key="1">
    <citation type="journal article" date="2015" name="Genome Announc.">
        <title>Expanding the biotechnology potential of lactobacilli through comparative genomics of 213 strains and associated genera.</title>
        <authorList>
            <person name="Sun Z."/>
            <person name="Harris H.M."/>
            <person name="McCann A."/>
            <person name="Guo C."/>
            <person name="Argimon S."/>
            <person name="Zhang W."/>
            <person name="Yang X."/>
            <person name="Jeffery I.B."/>
            <person name="Cooney J.C."/>
            <person name="Kagawa T.F."/>
            <person name="Liu W."/>
            <person name="Song Y."/>
            <person name="Salvetti E."/>
            <person name="Wrobel A."/>
            <person name="Rasinkangas P."/>
            <person name="Parkhill J."/>
            <person name="Rea M.C."/>
            <person name="O'Sullivan O."/>
            <person name="Ritari J."/>
            <person name="Douillard F.P."/>
            <person name="Paul Ross R."/>
            <person name="Yang R."/>
            <person name="Briner A.E."/>
            <person name="Felis G.E."/>
            <person name="de Vos W.M."/>
            <person name="Barrangou R."/>
            <person name="Klaenhammer T.R."/>
            <person name="Caufield P.W."/>
            <person name="Cui Y."/>
            <person name="Zhang H."/>
            <person name="O'Toole P.W."/>
        </authorList>
    </citation>
    <scope>NUCLEOTIDE SEQUENCE [LARGE SCALE GENOMIC DNA]</scope>
    <source>
        <strain evidence="6 7">DSM 19284</strain>
    </source>
</reference>
<dbReference type="InterPro" id="IPR036661">
    <property type="entry name" value="Luciferase-like_sf"/>
</dbReference>
<dbReference type="Proteomes" id="UP000051074">
    <property type="component" value="Unassembled WGS sequence"/>
</dbReference>
<dbReference type="GO" id="GO:0004497">
    <property type="term" value="F:monooxygenase activity"/>
    <property type="evidence" value="ECO:0007669"/>
    <property type="project" value="UniProtKB-KW"/>
</dbReference>